<dbReference type="InterPro" id="IPR000182">
    <property type="entry name" value="GNAT_dom"/>
</dbReference>
<evidence type="ECO:0000259" key="1">
    <source>
        <dbReference type="PROSITE" id="PS51186"/>
    </source>
</evidence>
<dbReference type="PROSITE" id="PS51186">
    <property type="entry name" value="GNAT"/>
    <property type="match status" value="1"/>
</dbReference>
<dbReference type="InterPro" id="IPR016181">
    <property type="entry name" value="Acyl_CoA_acyltransferase"/>
</dbReference>
<name>A0ABR3W4G6_9PEZI</name>
<accession>A0ABR3W4G6</accession>
<dbReference type="Proteomes" id="UP001583177">
    <property type="component" value="Unassembled WGS sequence"/>
</dbReference>
<sequence>MAPDSAPFTLARATEADMAEVARLCWLSFPQFVRDLLMGCPTEDDLPRSAARFREEMRTDHYAVWVKVVDNATGKIAAASRWRVFPGATAPDPAEEALPWLEGEAREKAQGLLDEMSDGRRQHNPEGYVHLHIMFTGEEHRRQGAGEMMMQWGTDAADALAVPGWVEASTEGNFLYARHGFKEVGKVKSGGTFMRREPKAIGRVGGRVKA</sequence>
<dbReference type="SUPFAM" id="SSF55729">
    <property type="entry name" value="Acyl-CoA N-acyltransferases (Nat)"/>
    <property type="match status" value="1"/>
</dbReference>
<dbReference type="PANTHER" id="PTHR42791:SF5">
    <property type="entry name" value="HYPOTHETICAL ACETYLTRANSFERASE (EUROFUNG)"/>
    <property type="match status" value="1"/>
</dbReference>
<proteinExistence type="predicted"/>
<dbReference type="InterPro" id="IPR052523">
    <property type="entry name" value="Trichothecene_AcTrans"/>
</dbReference>
<organism evidence="2 3">
    <name type="scientific">Diaporthe australafricana</name>
    <dbReference type="NCBI Taxonomy" id="127596"/>
    <lineage>
        <taxon>Eukaryota</taxon>
        <taxon>Fungi</taxon>
        <taxon>Dikarya</taxon>
        <taxon>Ascomycota</taxon>
        <taxon>Pezizomycotina</taxon>
        <taxon>Sordariomycetes</taxon>
        <taxon>Sordariomycetidae</taxon>
        <taxon>Diaporthales</taxon>
        <taxon>Diaporthaceae</taxon>
        <taxon>Diaporthe</taxon>
    </lineage>
</organism>
<dbReference type="Pfam" id="PF00583">
    <property type="entry name" value="Acetyltransf_1"/>
    <property type="match status" value="1"/>
</dbReference>
<comment type="caution">
    <text evidence="2">The sequence shown here is derived from an EMBL/GenBank/DDBJ whole genome shotgun (WGS) entry which is preliminary data.</text>
</comment>
<dbReference type="EMBL" id="JAWRVE010000154">
    <property type="protein sequence ID" value="KAL1852888.1"/>
    <property type="molecule type" value="Genomic_DNA"/>
</dbReference>
<reference evidence="2 3" key="1">
    <citation type="journal article" date="2024" name="IMA Fungus">
        <title>IMA Genome - F19 : A genome assembly and annotation guide to empower mycologists, including annotated draft genome sequences of Ceratocystis pirilliformis, Diaporthe australafricana, Fusarium ophioides, Paecilomyces lecythidis, and Sporothrix stenoceras.</title>
        <authorList>
            <person name="Aylward J."/>
            <person name="Wilson A.M."/>
            <person name="Visagie C.M."/>
            <person name="Spraker J."/>
            <person name="Barnes I."/>
            <person name="Buitendag C."/>
            <person name="Ceriani C."/>
            <person name="Del Mar Angel L."/>
            <person name="du Plessis D."/>
            <person name="Fuchs T."/>
            <person name="Gasser K."/>
            <person name="Kramer D."/>
            <person name="Li W."/>
            <person name="Munsamy K."/>
            <person name="Piso A."/>
            <person name="Price J.L."/>
            <person name="Sonnekus B."/>
            <person name="Thomas C."/>
            <person name="van der Nest A."/>
            <person name="van Dijk A."/>
            <person name="van Heerden A."/>
            <person name="van Vuuren N."/>
            <person name="Yilmaz N."/>
            <person name="Duong T.A."/>
            <person name="van der Merwe N.A."/>
            <person name="Wingfield M.J."/>
            <person name="Wingfield B.D."/>
        </authorList>
    </citation>
    <scope>NUCLEOTIDE SEQUENCE [LARGE SCALE GENOMIC DNA]</scope>
    <source>
        <strain evidence="2 3">CMW 18300</strain>
    </source>
</reference>
<evidence type="ECO:0000313" key="2">
    <source>
        <dbReference type="EMBL" id="KAL1852888.1"/>
    </source>
</evidence>
<keyword evidence="3" id="KW-1185">Reference proteome</keyword>
<feature type="domain" description="N-acetyltransferase" evidence="1">
    <location>
        <begin position="8"/>
        <end position="199"/>
    </location>
</feature>
<dbReference type="PANTHER" id="PTHR42791">
    <property type="entry name" value="GNAT FAMILY ACETYLTRANSFERASE"/>
    <property type="match status" value="1"/>
</dbReference>
<evidence type="ECO:0000313" key="3">
    <source>
        <dbReference type="Proteomes" id="UP001583177"/>
    </source>
</evidence>
<gene>
    <name evidence="2" type="ORF">Daus18300_011970</name>
</gene>
<dbReference type="Gene3D" id="3.40.630.30">
    <property type="match status" value="1"/>
</dbReference>
<protein>
    <recommendedName>
        <fullName evidence="1">N-acetyltransferase domain-containing protein</fullName>
    </recommendedName>
</protein>